<name>A0A0R3SQM7_HYMDI</name>
<comment type="similarity">
    <text evidence="1">Belongs to the peptidase C48 family.</text>
</comment>
<dbReference type="SUPFAM" id="SSF54001">
    <property type="entry name" value="Cysteine proteinases"/>
    <property type="match status" value="1"/>
</dbReference>
<dbReference type="Proteomes" id="UP000274504">
    <property type="component" value="Unassembled WGS sequence"/>
</dbReference>
<evidence type="ECO:0000256" key="4">
    <source>
        <dbReference type="ARBA" id="ARBA00022786"/>
    </source>
</evidence>
<reference evidence="9" key="1">
    <citation type="submission" date="2016-04" db="UniProtKB">
        <authorList>
            <consortium name="WormBaseParasite"/>
        </authorList>
    </citation>
    <scope>IDENTIFICATION</scope>
</reference>
<keyword evidence="4" id="KW-0833">Ubl conjugation pathway</keyword>
<dbReference type="InterPro" id="IPR038765">
    <property type="entry name" value="Papain-like_cys_pep_sf"/>
</dbReference>
<dbReference type="Gene3D" id="1.10.418.20">
    <property type="match status" value="2"/>
</dbReference>
<dbReference type="GO" id="GO:0070139">
    <property type="term" value="F:SUMO-specific endopeptidase activity"/>
    <property type="evidence" value="ECO:0007669"/>
    <property type="project" value="TreeGrafter"/>
</dbReference>
<keyword evidence="5" id="KW-0378">Hydrolase</keyword>
<evidence type="ECO:0000313" key="8">
    <source>
        <dbReference type="Proteomes" id="UP000274504"/>
    </source>
</evidence>
<dbReference type="PANTHER" id="PTHR46896">
    <property type="entry name" value="SENTRIN-SPECIFIC PROTEASE"/>
    <property type="match status" value="1"/>
</dbReference>
<dbReference type="PANTHER" id="PTHR46896:SF3">
    <property type="entry name" value="FI06413P-RELATED"/>
    <property type="match status" value="1"/>
</dbReference>
<evidence type="ECO:0000256" key="2">
    <source>
        <dbReference type="ARBA" id="ARBA00022553"/>
    </source>
</evidence>
<protein>
    <submittedName>
        <fullName evidence="9">ULP_PROTEASE domain-containing protein</fullName>
    </submittedName>
</protein>
<proteinExistence type="inferred from homology"/>
<dbReference type="GO" id="GO:0016926">
    <property type="term" value="P:protein desumoylation"/>
    <property type="evidence" value="ECO:0007669"/>
    <property type="project" value="TreeGrafter"/>
</dbReference>
<dbReference type="Pfam" id="PF02902">
    <property type="entry name" value="Peptidase_C48"/>
    <property type="match status" value="1"/>
</dbReference>
<dbReference type="GO" id="GO:0006508">
    <property type="term" value="P:proteolysis"/>
    <property type="evidence" value="ECO:0007669"/>
    <property type="project" value="UniProtKB-KW"/>
</dbReference>
<gene>
    <name evidence="7" type="ORF">HDID_LOCUS7386</name>
</gene>
<evidence type="ECO:0000313" key="7">
    <source>
        <dbReference type="EMBL" id="VDL59704.1"/>
    </source>
</evidence>
<dbReference type="STRING" id="6216.A0A0R3SQM7"/>
<dbReference type="PROSITE" id="PS50600">
    <property type="entry name" value="ULP_PROTEASE"/>
    <property type="match status" value="1"/>
</dbReference>
<dbReference type="GO" id="GO:0005634">
    <property type="term" value="C:nucleus"/>
    <property type="evidence" value="ECO:0007669"/>
    <property type="project" value="TreeGrafter"/>
</dbReference>
<evidence type="ECO:0000259" key="6">
    <source>
        <dbReference type="PROSITE" id="PS50600"/>
    </source>
</evidence>
<dbReference type="EMBL" id="UYSG01010930">
    <property type="protein sequence ID" value="VDL59704.1"/>
    <property type="molecule type" value="Genomic_DNA"/>
</dbReference>
<dbReference type="GO" id="GO:0005737">
    <property type="term" value="C:cytoplasm"/>
    <property type="evidence" value="ECO:0007669"/>
    <property type="project" value="TreeGrafter"/>
</dbReference>
<keyword evidence="3" id="KW-0645">Protease</keyword>
<evidence type="ECO:0000256" key="1">
    <source>
        <dbReference type="ARBA" id="ARBA00005234"/>
    </source>
</evidence>
<sequence length="626" mass="70421">MSESCSAFGRQYSSAVTDAAQIASEGTRVEQIGNKKRIVDVTSNLSSSGGMVYPMDLLTIGKAQLFDGKNQVCSITSKCISLCVQTSGGFVNIGINANEVEEILFCEPLRIIFFSLREACMNRITSVLGVTLIKDVGRKTRVVVVLAERPLRDPYECSVEPRYITALQLEGFCTCVRVSGGLAMNDIKPATAQSILTSYGLRLNLPQSANEAKQEPISVISSEALGPSIPESEPVPFPNPPVLSAPTLVQSISNVAEVVSLCDDSDDECNDVVKAAPSVVCNRRVTPSPERAAANGTRNSIGFNYRPPGSKDSIFLTYADIECLAPGMFVNDTIINFYLKYLYFEQFSDQQRHSTHLFNSFFYSRLCAAHPETNSNDEEREVVMARHKAVATWTRRSDIFTKDYIIIPINENLHWFLGLVCYPWMVGMVSYNKLYSEYNYDQCQLVPDFADTTFDPNVGDVGNEEIKVLSTDSQGEAFNRWRRRRLAWLRKRGINAMPCILLFDSLASQHRVGNLHKIRSYLQAEWDVRRSERDGEMIFNKDTIRGFSPRVPGQGNLVDCGIFLLHYVEMFFKRPVKSYTREYFQNEMSRWFESDMLGKKRSVINKLIDQLSRRTGAQRDASEGPQ</sequence>
<keyword evidence="2" id="KW-0597">Phosphoprotein</keyword>
<dbReference type="WBParaSite" id="HDID_0000738801-mRNA-1">
    <property type="protein sequence ID" value="HDID_0000738801-mRNA-1"/>
    <property type="gene ID" value="HDID_0000738801"/>
</dbReference>
<dbReference type="InterPro" id="IPR003653">
    <property type="entry name" value="Peptidase_C48_C"/>
</dbReference>
<reference evidence="7 8" key="2">
    <citation type="submission" date="2018-11" db="EMBL/GenBank/DDBJ databases">
        <authorList>
            <consortium name="Pathogen Informatics"/>
        </authorList>
    </citation>
    <scope>NUCLEOTIDE SEQUENCE [LARGE SCALE GENOMIC DNA]</scope>
</reference>
<evidence type="ECO:0000256" key="5">
    <source>
        <dbReference type="ARBA" id="ARBA00022801"/>
    </source>
</evidence>
<dbReference type="InterPro" id="IPR051947">
    <property type="entry name" value="Sentrin-specific_protease"/>
</dbReference>
<dbReference type="AlphaFoldDB" id="A0A0R3SQM7"/>
<feature type="domain" description="Ubiquitin-like protease family profile" evidence="6">
    <location>
        <begin position="314"/>
        <end position="571"/>
    </location>
</feature>
<accession>A0A0R3SQM7</accession>
<organism evidence="9">
    <name type="scientific">Hymenolepis diminuta</name>
    <name type="common">Rat tapeworm</name>
    <dbReference type="NCBI Taxonomy" id="6216"/>
    <lineage>
        <taxon>Eukaryota</taxon>
        <taxon>Metazoa</taxon>
        <taxon>Spiralia</taxon>
        <taxon>Lophotrochozoa</taxon>
        <taxon>Platyhelminthes</taxon>
        <taxon>Cestoda</taxon>
        <taxon>Eucestoda</taxon>
        <taxon>Cyclophyllidea</taxon>
        <taxon>Hymenolepididae</taxon>
        <taxon>Hymenolepis</taxon>
    </lineage>
</organism>
<dbReference type="OrthoDB" id="442460at2759"/>
<dbReference type="Gene3D" id="3.30.310.130">
    <property type="entry name" value="Ubiquitin-related"/>
    <property type="match status" value="2"/>
</dbReference>
<evidence type="ECO:0000313" key="9">
    <source>
        <dbReference type="WBParaSite" id="HDID_0000738801-mRNA-1"/>
    </source>
</evidence>
<evidence type="ECO:0000256" key="3">
    <source>
        <dbReference type="ARBA" id="ARBA00022670"/>
    </source>
</evidence>